<dbReference type="Pfam" id="PF13511">
    <property type="entry name" value="DUF4124"/>
    <property type="match status" value="1"/>
</dbReference>
<dbReference type="RefSeq" id="WP_025165379.1">
    <property type="nucleotide sequence ID" value="NZ_AWSQ01000002.1"/>
</dbReference>
<evidence type="ECO:0000259" key="4">
    <source>
        <dbReference type="Pfam" id="PF13511"/>
    </source>
</evidence>
<name>A0A0A1YN70_9PSED</name>
<dbReference type="AlphaFoldDB" id="A0A0A1YN70"/>
<feature type="compositionally biased region" description="Polar residues" evidence="1">
    <location>
        <begin position="130"/>
        <end position="139"/>
    </location>
</feature>
<dbReference type="InterPro" id="IPR025392">
    <property type="entry name" value="DUF4124"/>
</dbReference>
<protein>
    <recommendedName>
        <fullName evidence="7">DUF4124 domain-containing protein</fullName>
    </recommendedName>
</protein>
<dbReference type="InterPro" id="IPR007450">
    <property type="entry name" value="BamE_dom"/>
</dbReference>
<evidence type="ECO:0000256" key="2">
    <source>
        <dbReference type="SAM" id="SignalP"/>
    </source>
</evidence>
<evidence type="ECO:0000313" key="5">
    <source>
        <dbReference type="EMBL" id="KFX70124.1"/>
    </source>
</evidence>
<evidence type="ECO:0000259" key="3">
    <source>
        <dbReference type="Pfam" id="PF04355"/>
    </source>
</evidence>
<evidence type="ECO:0000256" key="1">
    <source>
        <dbReference type="SAM" id="MobiDB-lite"/>
    </source>
</evidence>
<feature type="domain" description="DUF4124" evidence="4">
    <location>
        <begin position="12"/>
        <end position="56"/>
    </location>
</feature>
<keyword evidence="6" id="KW-1185">Reference proteome</keyword>
<dbReference type="GO" id="GO:0019867">
    <property type="term" value="C:outer membrane"/>
    <property type="evidence" value="ECO:0007669"/>
    <property type="project" value="InterPro"/>
</dbReference>
<feature type="region of interest" description="Disordered" evidence="1">
    <location>
        <begin position="38"/>
        <end position="110"/>
    </location>
</feature>
<proteinExistence type="predicted"/>
<dbReference type="eggNOG" id="ENOG502ZEN1">
    <property type="taxonomic scope" value="Bacteria"/>
</dbReference>
<dbReference type="OrthoDB" id="7031901at2"/>
<feature type="region of interest" description="Disordered" evidence="1">
    <location>
        <begin position="122"/>
        <end position="163"/>
    </location>
</feature>
<gene>
    <name evidence="5" type="ORF">TMS3_0111555</name>
</gene>
<dbReference type="Pfam" id="PF04355">
    <property type="entry name" value="BamE"/>
    <property type="match status" value="1"/>
</dbReference>
<reference evidence="5 6" key="1">
    <citation type="journal article" date="2014" name="Genome Announc.">
        <title>Draft Genome Sequence of Petroleum Oil-Degrading Marine Bacterium Pseudomonas taeanensis Strain MS-3, Isolated from a Crude Oil-Contaminated Seashore.</title>
        <authorList>
            <person name="Lee S.Y."/>
            <person name="Kim S.H."/>
            <person name="Lee D.G."/>
            <person name="Shin S."/>
            <person name="Yun S.H."/>
            <person name="Choi C.W."/>
            <person name="Chung Y.H."/>
            <person name="Choi J.S."/>
            <person name="Kahng H.Y."/>
            <person name="Kim S.I."/>
        </authorList>
    </citation>
    <scope>NUCLEOTIDE SEQUENCE [LARGE SCALE GENOMIC DNA]</scope>
    <source>
        <strain evidence="5 6">MS-3</strain>
    </source>
</reference>
<feature type="chain" id="PRO_5001984407" description="DUF4124 domain-containing protein" evidence="2">
    <location>
        <begin position="22"/>
        <end position="163"/>
    </location>
</feature>
<evidence type="ECO:0008006" key="7">
    <source>
        <dbReference type="Google" id="ProtNLM"/>
    </source>
</evidence>
<feature type="compositionally biased region" description="Polar residues" evidence="1">
    <location>
        <begin position="44"/>
        <end position="57"/>
    </location>
</feature>
<organism evidence="5 6">
    <name type="scientific">Pseudomonas taeanensis MS-3</name>
    <dbReference type="NCBI Taxonomy" id="1395571"/>
    <lineage>
        <taxon>Bacteria</taxon>
        <taxon>Pseudomonadati</taxon>
        <taxon>Pseudomonadota</taxon>
        <taxon>Gammaproteobacteria</taxon>
        <taxon>Pseudomonadales</taxon>
        <taxon>Pseudomonadaceae</taxon>
        <taxon>Pseudomonas</taxon>
    </lineage>
</organism>
<feature type="signal peptide" evidence="2">
    <location>
        <begin position="1"/>
        <end position="21"/>
    </location>
</feature>
<evidence type="ECO:0000313" key="6">
    <source>
        <dbReference type="Proteomes" id="UP000030063"/>
    </source>
</evidence>
<keyword evidence="2" id="KW-0732">Signal</keyword>
<feature type="domain" description="Outer membrane protein assembly factor BamE" evidence="3">
    <location>
        <begin position="109"/>
        <end position="161"/>
    </location>
</feature>
<dbReference type="Proteomes" id="UP000030063">
    <property type="component" value="Unassembled WGS sequence"/>
</dbReference>
<sequence length="163" mass="17893">MLGLHRAALCAILLAPPPLLASTVFRCEDSSGHITFTRRGCPSEQDQQLQEAHSPTPGSGKPVPLAKVRKSSRNPPKNNRRELVVVGEPQDGCGNRVTGRTRRSAMIKQQIRSGMTRADVESILGKPDKVSSQNGQTRYQYRDRQGNSRNVSFDEAGCVKGKR</sequence>
<comment type="caution">
    <text evidence="5">The sequence shown here is derived from an EMBL/GenBank/DDBJ whole genome shotgun (WGS) entry which is preliminary data.</text>
</comment>
<accession>A0A0A1YN70</accession>
<dbReference type="EMBL" id="AWSQ01000002">
    <property type="protein sequence ID" value="KFX70124.1"/>
    <property type="molecule type" value="Genomic_DNA"/>
</dbReference>